<proteinExistence type="predicted"/>
<evidence type="ECO:0000313" key="2">
    <source>
        <dbReference type="EMBL" id="GAA0952783.1"/>
    </source>
</evidence>
<feature type="signal peptide" evidence="1">
    <location>
        <begin position="1"/>
        <end position="36"/>
    </location>
</feature>
<comment type="caution">
    <text evidence="2">The sequence shown here is derived from an EMBL/GenBank/DDBJ whole genome shotgun (WGS) entry which is preliminary data.</text>
</comment>
<dbReference type="SUPFAM" id="SSF63829">
    <property type="entry name" value="Calcium-dependent phosphotriesterase"/>
    <property type="match status" value="1"/>
</dbReference>
<feature type="chain" id="PRO_5045156190" evidence="1">
    <location>
        <begin position="37"/>
        <end position="394"/>
    </location>
</feature>
<organism evidence="2 3">
    <name type="scientific">Actinocorallia libanotica</name>
    <dbReference type="NCBI Taxonomy" id="46162"/>
    <lineage>
        <taxon>Bacteria</taxon>
        <taxon>Bacillati</taxon>
        <taxon>Actinomycetota</taxon>
        <taxon>Actinomycetes</taxon>
        <taxon>Streptosporangiales</taxon>
        <taxon>Thermomonosporaceae</taxon>
        <taxon>Actinocorallia</taxon>
    </lineage>
</organism>
<reference evidence="3" key="1">
    <citation type="journal article" date="2019" name="Int. J. Syst. Evol. Microbiol.">
        <title>The Global Catalogue of Microorganisms (GCM) 10K type strain sequencing project: providing services to taxonomists for standard genome sequencing and annotation.</title>
        <authorList>
            <consortium name="The Broad Institute Genomics Platform"/>
            <consortium name="The Broad Institute Genome Sequencing Center for Infectious Disease"/>
            <person name="Wu L."/>
            <person name="Ma J."/>
        </authorList>
    </citation>
    <scope>NUCLEOTIDE SEQUENCE [LARGE SCALE GENOMIC DNA]</scope>
    <source>
        <strain evidence="3">JCM 10696</strain>
    </source>
</reference>
<dbReference type="Proteomes" id="UP001500665">
    <property type="component" value="Unassembled WGS sequence"/>
</dbReference>
<accession>A0ABP4BNR5</accession>
<dbReference type="Gene3D" id="2.130.10.10">
    <property type="entry name" value="YVTN repeat-like/Quinoprotein amine dehydrogenase"/>
    <property type="match status" value="1"/>
</dbReference>
<sequence>MSGQAFPRIVWRMRKRDIGLAAAVAAIVAVPTAAHAGPEDTWRHVYFTQMSWLGDAEAVGPHEVWQVAKKKYSTASEVFHWTGGSTWKGYSLPGVAALQTNDIGDIDVVGPNEAWVAGTYSTSFTIYARYLARWDGTTWTKVSPPTPSVGGTSSILEANAGGVWLAENDRVSRWDGSAWTVTGTLGGGVRELRAFSQGDALARTDGGLWKWDGTAWQKLPGDWPAKAQITGPDSAWYADTDGLHTWDGTTWQTVPYPEGSQDPDAATPISESDGLWVHVDPQSGIDRILRWKDGAWIDYADTPSQVKQVTVDGAGRVWAVERITRYMPSGSSHVPEHKGRLLRLDPGSRYSWNPVSAPEADYRMIELPGGDRLYAYGRNQWTGTDHVTTNAPTP</sequence>
<protein>
    <submittedName>
        <fullName evidence="2">Uncharacterized protein</fullName>
    </submittedName>
</protein>
<evidence type="ECO:0000256" key="1">
    <source>
        <dbReference type="SAM" id="SignalP"/>
    </source>
</evidence>
<dbReference type="EMBL" id="BAAAHH010000012">
    <property type="protein sequence ID" value="GAA0952783.1"/>
    <property type="molecule type" value="Genomic_DNA"/>
</dbReference>
<dbReference type="InterPro" id="IPR015943">
    <property type="entry name" value="WD40/YVTN_repeat-like_dom_sf"/>
</dbReference>
<keyword evidence="1" id="KW-0732">Signal</keyword>
<gene>
    <name evidence="2" type="ORF">GCM10009550_34000</name>
</gene>
<name>A0ABP4BNR5_9ACTN</name>
<keyword evidence="3" id="KW-1185">Reference proteome</keyword>
<evidence type="ECO:0000313" key="3">
    <source>
        <dbReference type="Proteomes" id="UP001500665"/>
    </source>
</evidence>